<dbReference type="RefSeq" id="XP_045963194.1">
    <property type="nucleotide sequence ID" value="XM_046097605.1"/>
</dbReference>
<evidence type="ECO:0000313" key="1">
    <source>
        <dbReference type="EMBL" id="KAH6659063.1"/>
    </source>
</evidence>
<keyword evidence="2" id="KW-1185">Reference proteome</keyword>
<dbReference type="GeneID" id="70126497"/>
<proteinExistence type="predicted"/>
<name>A0A9P8UVP7_9PEZI</name>
<protein>
    <submittedName>
        <fullName evidence="1">Uncharacterized protein</fullName>
    </submittedName>
</protein>
<organism evidence="1 2">
    <name type="scientific">Truncatella angustata</name>
    <dbReference type="NCBI Taxonomy" id="152316"/>
    <lineage>
        <taxon>Eukaryota</taxon>
        <taxon>Fungi</taxon>
        <taxon>Dikarya</taxon>
        <taxon>Ascomycota</taxon>
        <taxon>Pezizomycotina</taxon>
        <taxon>Sordariomycetes</taxon>
        <taxon>Xylariomycetidae</taxon>
        <taxon>Amphisphaeriales</taxon>
        <taxon>Sporocadaceae</taxon>
        <taxon>Truncatella</taxon>
    </lineage>
</organism>
<dbReference type="Proteomes" id="UP000758603">
    <property type="component" value="Unassembled WGS sequence"/>
</dbReference>
<reference evidence="1" key="1">
    <citation type="journal article" date="2021" name="Nat. Commun.">
        <title>Genetic determinants of endophytism in the Arabidopsis root mycobiome.</title>
        <authorList>
            <person name="Mesny F."/>
            <person name="Miyauchi S."/>
            <person name="Thiergart T."/>
            <person name="Pickel B."/>
            <person name="Atanasova L."/>
            <person name="Karlsson M."/>
            <person name="Huettel B."/>
            <person name="Barry K.W."/>
            <person name="Haridas S."/>
            <person name="Chen C."/>
            <person name="Bauer D."/>
            <person name="Andreopoulos W."/>
            <person name="Pangilinan J."/>
            <person name="LaButti K."/>
            <person name="Riley R."/>
            <person name="Lipzen A."/>
            <person name="Clum A."/>
            <person name="Drula E."/>
            <person name="Henrissat B."/>
            <person name="Kohler A."/>
            <person name="Grigoriev I.V."/>
            <person name="Martin F.M."/>
            <person name="Hacquard S."/>
        </authorList>
    </citation>
    <scope>NUCLEOTIDE SEQUENCE</scope>
    <source>
        <strain evidence="1">MPI-SDFR-AT-0073</strain>
    </source>
</reference>
<dbReference type="EMBL" id="JAGPXC010000001">
    <property type="protein sequence ID" value="KAH6659063.1"/>
    <property type="molecule type" value="Genomic_DNA"/>
</dbReference>
<comment type="caution">
    <text evidence="1">The sequence shown here is derived from an EMBL/GenBank/DDBJ whole genome shotgun (WGS) entry which is preliminary data.</text>
</comment>
<dbReference type="OrthoDB" id="10592327at2759"/>
<evidence type="ECO:0000313" key="2">
    <source>
        <dbReference type="Proteomes" id="UP000758603"/>
    </source>
</evidence>
<gene>
    <name evidence="1" type="ORF">BKA67DRAFT_5138</name>
</gene>
<accession>A0A9P8UVP7</accession>
<dbReference type="AlphaFoldDB" id="A0A9P8UVP7"/>
<sequence>MFLPCATKREQTVLTHAQVPCPACPPQTNPIACPALAVLTTLQVPCSTDCCPTTSTTYLPGTCPPCGQCVIPTYTSTVTTGCPVSSHGYPTKTA</sequence>